<dbReference type="Proteomes" id="UP000586827">
    <property type="component" value="Unassembled WGS sequence"/>
</dbReference>
<reference evidence="1 2" key="1">
    <citation type="submission" date="2020-05" db="EMBL/GenBank/DDBJ databases">
        <title>MicrobeNet Type strains.</title>
        <authorList>
            <person name="Nicholson A.C."/>
        </authorList>
    </citation>
    <scope>NUCLEOTIDE SEQUENCE [LARGE SCALE GENOMIC DNA]</scope>
    <source>
        <strain evidence="1 2">JCM 3224</strain>
    </source>
</reference>
<accession>A0A849CAE4</accession>
<dbReference type="AlphaFoldDB" id="A0A849CAE4"/>
<gene>
    <name evidence="1" type="ORF">HLB23_18675</name>
</gene>
<dbReference type="EMBL" id="JABELX010000006">
    <property type="protein sequence ID" value="NNH71859.1"/>
    <property type="molecule type" value="Genomic_DNA"/>
</dbReference>
<proteinExistence type="predicted"/>
<sequence length="463" mass="50412">MAEQARELTHSIARELAAAGPQGWQQLNAVFAFTVAAEVVQVFFSDGQSTVRVQPPQSALALAREQRDLSARMSDGPWWRLVLSLTNTGQIEVDYDYGDEPFPDDQLFPAEAYRADLLEYPRRRLPVWLAAYTQHEGQQTRTPQQAAAQARADREAGAQATVSEGDFPAFPEMWARWSVIAAGFVAAGSQWGPRVLPALGWFEGAKRGGSTLYALPGGRAVLSGGVWDAPELEAAYNGGGPMPKFYAGAPDWVANPVLNPRAANGLLSFCYWWEGGRWYRGESPAAVGLASAMPGVWTADTVVDLLSGLIADQPTEQHRAAVATLVSAAEVGVVTRETLIDAFSDTERFDIDGAFYQLTMAGVTMTTPEPMPEEEAIARVRRHIRDSGMDTTGYPPEDLRADRINVGWMVYVPTQPDEISIGRAIFYVADDGVLEHSSSSVAPSVYIAEFERRFAERHGAVGA</sequence>
<keyword evidence="2" id="KW-1185">Reference proteome</keyword>
<dbReference type="SUPFAM" id="SSF160424">
    <property type="entry name" value="BH3703-like"/>
    <property type="match status" value="1"/>
</dbReference>
<organism evidence="1 2">
    <name type="scientific">Nocardia uniformis</name>
    <dbReference type="NCBI Taxonomy" id="53432"/>
    <lineage>
        <taxon>Bacteria</taxon>
        <taxon>Bacillati</taxon>
        <taxon>Actinomycetota</taxon>
        <taxon>Actinomycetes</taxon>
        <taxon>Mycobacteriales</taxon>
        <taxon>Nocardiaceae</taxon>
        <taxon>Nocardia</taxon>
    </lineage>
</organism>
<dbReference type="InterPro" id="IPR036170">
    <property type="entry name" value="YezG-like_sf"/>
</dbReference>
<evidence type="ECO:0000313" key="1">
    <source>
        <dbReference type="EMBL" id="NNH71859.1"/>
    </source>
</evidence>
<name>A0A849CAE4_9NOCA</name>
<comment type="caution">
    <text evidence="1">The sequence shown here is derived from an EMBL/GenBank/DDBJ whole genome shotgun (WGS) entry which is preliminary data.</text>
</comment>
<evidence type="ECO:0000313" key="2">
    <source>
        <dbReference type="Proteomes" id="UP000586827"/>
    </source>
</evidence>
<protein>
    <submittedName>
        <fullName evidence="1">Uncharacterized protein</fullName>
    </submittedName>
</protein>